<dbReference type="EMBL" id="JAUSZI010000002">
    <property type="protein sequence ID" value="MDQ1022702.1"/>
    <property type="molecule type" value="Genomic_DNA"/>
</dbReference>
<reference evidence="3 4" key="1">
    <citation type="submission" date="2023-07" db="EMBL/GenBank/DDBJ databases">
        <title>Comparative genomics of wheat-associated soil bacteria to identify genetic determinants of phenazine resistance.</title>
        <authorList>
            <person name="Mouncey N."/>
        </authorList>
    </citation>
    <scope>NUCLEOTIDE SEQUENCE [LARGE SCALE GENOMIC DNA]</scope>
    <source>
        <strain evidence="3 4">V2I4</strain>
    </source>
</reference>
<evidence type="ECO:0000256" key="1">
    <source>
        <dbReference type="SAM" id="MobiDB-lite"/>
    </source>
</evidence>
<evidence type="ECO:0000313" key="3">
    <source>
        <dbReference type="EMBL" id="MDQ1022702.1"/>
    </source>
</evidence>
<feature type="region of interest" description="Disordered" evidence="1">
    <location>
        <begin position="104"/>
        <end position="124"/>
    </location>
</feature>
<protein>
    <submittedName>
        <fullName evidence="3">DNA invertase Pin-like site-specific DNA recombinase</fullName>
    </submittedName>
</protein>
<dbReference type="InterPro" id="IPR006119">
    <property type="entry name" value="Resolv_N"/>
</dbReference>
<accession>A0ABU0SHJ1</accession>
<evidence type="ECO:0000259" key="2">
    <source>
        <dbReference type="Pfam" id="PF00239"/>
    </source>
</evidence>
<sequence>MANLVHKPVSTDQKSTVRQNLALDEAGIEDPVAFEEDPGTSSRLHLLQRPTFRELLTYARPGDTVRISEMFRLVRGTGHILDMLDVLHREVLHREQVALRITTARSPRWTSPPATRTPANCSPP</sequence>
<gene>
    <name evidence="3" type="ORF">QF035_000284</name>
</gene>
<evidence type="ECO:0000313" key="4">
    <source>
        <dbReference type="Proteomes" id="UP001230328"/>
    </source>
</evidence>
<comment type="caution">
    <text evidence="3">The sequence shown here is derived from an EMBL/GenBank/DDBJ whole genome shotgun (WGS) entry which is preliminary data.</text>
</comment>
<keyword evidence="4" id="KW-1185">Reference proteome</keyword>
<dbReference type="Gene3D" id="3.40.50.1390">
    <property type="entry name" value="Resolvase, N-terminal catalytic domain"/>
    <property type="match status" value="1"/>
</dbReference>
<dbReference type="Proteomes" id="UP001230328">
    <property type="component" value="Unassembled WGS sequence"/>
</dbReference>
<dbReference type="InterPro" id="IPR036162">
    <property type="entry name" value="Resolvase-like_N_sf"/>
</dbReference>
<organism evidence="3 4">
    <name type="scientific">Streptomyces umbrinus</name>
    <dbReference type="NCBI Taxonomy" id="67370"/>
    <lineage>
        <taxon>Bacteria</taxon>
        <taxon>Bacillati</taxon>
        <taxon>Actinomycetota</taxon>
        <taxon>Actinomycetes</taxon>
        <taxon>Kitasatosporales</taxon>
        <taxon>Streptomycetaceae</taxon>
        <taxon>Streptomyces</taxon>
        <taxon>Streptomyces phaeochromogenes group</taxon>
    </lineage>
</organism>
<name>A0ABU0SHJ1_9ACTN</name>
<dbReference type="SUPFAM" id="SSF53041">
    <property type="entry name" value="Resolvase-like"/>
    <property type="match status" value="1"/>
</dbReference>
<feature type="domain" description="Resolvase/invertase-type recombinase catalytic" evidence="2">
    <location>
        <begin position="9"/>
        <end position="90"/>
    </location>
</feature>
<dbReference type="RefSeq" id="WP_307517583.1">
    <property type="nucleotide sequence ID" value="NZ_JAUSZI010000002.1"/>
</dbReference>
<dbReference type="Pfam" id="PF00239">
    <property type="entry name" value="Resolvase"/>
    <property type="match status" value="1"/>
</dbReference>
<proteinExistence type="predicted"/>